<dbReference type="Pfam" id="PF25954">
    <property type="entry name" value="Beta-barrel_RND_2"/>
    <property type="match status" value="1"/>
</dbReference>
<evidence type="ECO:0000259" key="6">
    <source>
        <dbReference type="Pfam" id="PF25989"/>
    </source>
</evidence>
<feature type="signal peptide" evidence="3">
    <location>
        <begin position="1"/>
        <end position="21"/>
    </location>
</feature>
<dbReference type="SUPFAM" id="SSF111369">
    <property type="entry name" value="HlyD-like secretion proteins"/>
    <property type="match status" value="1"/>
</dbReference>
<dbReference type="Pfam" id="PF25973">
    <property type="entry name" value="BSH_CzcB"/>
    <property type="match status" value="1"/>
</dbReference>
<dbReference type="InterPro" id="IPR058647">
    <property type="entry name" value="BSH_CzcB-like"/>
</dbReference>
<evidence type="ECO:0000313" key="7">
    <source>
        <dbReference type="EMBL" id="MBF4692328.1"/>
    </source>
</evidence>
<feature type="chain" id="PRO_5046816676" evidence="3">
    <location>
        <begin position="22"/>
        <end position="358"/>
    </location>
</feature>
<dbReference type="Gene3D" id="2.40.30.170">
    <property type="match status" value="1"/>
</dbReference>
<dbReference type="PANTHER" id="PTHR30469">
    <property type="entry name" value="MULTIDRUG RESISTANCE PROTEIN MDTA"/>
    <property type="match status" value="1"/>
</dbReference>
<reference evidence="7 8" key="1">
    <citation type="submission" date="2020-11" db="EMBL/GenBank/DDBJ databases">
        <title>Fusibacter basophilias sp. nov.</title>
        <authorList>
            <person name="Qiu D."/>
        </authorList>
    </citation>
    <scope>NUCLEOTIDE SEQUENCE [LARGE SCALE GENOMIC DNA]</scope>
    <source>
        <strain evidence="7 8">Q10-2</strain>
    </source>
</reference>
<feature type="domain" description="YknX-like C-terminal permuted SH3-like" evidence="6">
    <location>
        <begin position="288"/>
        <end position="355"/>
    </location>
</feature>
<dbReference type="InterPro" id="IPR058637">
    <property type="entry name" value="YknX-like_C"/>
</dbReference>
<evidence type="ECO:0000313" key="8">
    <source>
        <dbReference type="Proteomes" id="UP000614200"/>
    </source>
</evidence>
<dbReference type="PANTHER" id="PTHR30469:SF15">
    <property type="entry name" value="HLYD FAMILY OF SECRETION PROTEINS"/>
    <property type="match status" value="1"/>
</dbReference>
<evidence type="ECO:0000256" key="2">
    <source>
        <dbReference type="ARBA" id="ARBA00022729"/>
    </source>
</evidence>
<keyword evidence="8" id="KW-1185">Reference proteome</keyword>
<dbReference type="RefSeq" id="WP_194700561.1">
    <property type="nucleotide sequence ID" value="NZ_JADKNH010000002.1"/>
</dbReference>
<dbReference type="EMBL" id="JADKNH010000002">
    <property type="protein sequence ID" value="MBF4692328.1"/>
    <property type="molecule type" value="Genomic_DNA"/>
</dbReference>
<dbReference type="InterPro" id="IPR006143">
    <property type="entry name" value="RND_pump_MFP"/>
</dbReference>
<dbReference type="Gene3D" id="2.40.420.20">
    <property type="match status" value="1"/>
</dbReference>
<comment type="caution">
    <text evidence="7">The sequence shown here is derived from an EMBL/GenBank/DDBJ whole genome shotgun (WGS) entry which is preliminary data.</text>
</comment>
<evidence type="ECO:0000256" key="1">
    <source>
        <dbReference type="ARBA" id="ARBA00009477"/>
    </source>
</evidence>
<proteinExistence type="inferred from homology"/>
<sequence length="358" mass="39027">MKRFLLIATLMIALTGCSSQQSDTVSQEPVEKTVETITVETDIIGEAEIVSDLTVPGQVKADKIQSVVSIVSGQINFMEAEVGDRVKTGDTLVKLDDTLLQIKKRQAEIGNKLYKLSLDSAQRTFNRTDELYKSGNATQSQFEDVNDLLTKAQLDYANGKVNTDELNYNMNHMTVKAPMDGMISKKYQQLGVSVGPGTPLYDIVDITTLTVAFGVTEKDINRLKSGQSVSVNLPTLGIEKTGIIKGISPLSDSDQTYPVRVEIENDDLSIKPGMFAELKIVTDAPRKVIALPKVAVLHEEGIDYVYLVNGTTATKQTIKLGSPFEDQFEVLSGLKPGDQIVTSGQAYLEDGNTITISQ</sequence>
<protein>
    <submittedName>
        <fullName evidence="7">Efflux RND transporter periplasmic adaptor subunit</fullName>
    </submittedName>
</protein>
<organism evidence="7 8">
    <name type="scientific">Fusibacter ferrireducens</name>
    <dbReference type="NCBI Taxonomy" id="2785058"/>
    <lineage>
        <taxon>Bacteria</taxon>
        <taxon>Bacillati</taxon>
        <taxon>Bacillota</taxon>
        <taxon>Clostridia</taxon>
        <taxon>Eubacteriales</taxon>
        <taxon>Eubacteriales Family XII. Incertae Sedis</taxon>
        <taxon>Fusibacter</taxon>
    </lineage>
</organism>
<dbReference type="PROSITE" id="PS51257">
    <property type="entry name" value="PROKAR_LIPOPROTEIN"/>
    <property type="match status" value="1"/>
</dbReference>
<dbReference type="Gene3D" id="1.10.287.470">
    <property type="entry name" value="Helix hairpin bin"/>
    <property type="match status" value="1"/>
</dbReference>
<feature type="domain" description="CusB-like beta-barrel" evidence="4">
    <location>
        <begin position="213"/>
        <end position="282"/>
    </location>
</feature>
<accession>A0ABR9ZQB3</accession>
<evidence type="ECO:0000256" key="3">
    <source>
        <dbReference type="SAM" id="SignalP"/>
    </source>
</evidence>
<dbReference type="InterPro" id="IPR058792">
    <property type="entry name" value="Beta-barrel_RND_2"/>
</dbReference>
<dbReference type="Pfam" id="PF08139">
    <property type="entry name" value="LPAM_1"/>
    <property type="match status" value="1"/>
</dbReference>
<evidence type="ECO:0000259" key="4">
    <source>
        <dbReference type="Pfam" id="PF25954"/>
    </source>
</evidence>
<dbReference type="Pfam" id="PF25989">
    <property type="entry name" value="YknX_C"/>
    <property type="match status" value="1"/>
</dbReference>
<keyword evidence="2 3" id="KW-0732">Signal</keyword>
<comment type="similarity">
    <text evidence="1">Belongs to the membrane fusion protein (MFP) (TC 8.A.1) family.</text>
</comment>
<dbReference type="NCBIfam" id="TIGR01730">
    <property type="entry name" value="RND_mfp"/>
    <property type="match status" value="1"/>
</dbReference>
<feature type="domain" description="CzcB-like barrel-sandwich hybrid" evidence="5">
    <location>
        <begin position="64"/>
        <end position="205"/>
    </location>
</feature>
<evidence type="ECO:0000259" key="5">
    <source>
        <dbReference type="Pfam" id="PF25973"/>
    </source>
</evidence>
<dbReference type="Gene3D" id="2.40.50.100">
    <property type="match status" value="1"/>
</dbReference>
<dbReference type="Proteomes" id="UP000614200">
    <property type="component" value="Unassembled WGS sequence"/>
</dbReference>
<dbReference type="InterPro" id="IPR012640">
    <property type="entry name" value="Membr_lipoprot_lipid_attach_CS"/>
</dbReference>
<name>A0ABR9ZQB3_9FIRM</name>
<gene>
    <name evidence="7" type="ORF">ISU02_04335</name>
</gene>